<dbReference type="PATRIC" id="fig|1613.112.peg.160"/>
<evidence type="ECO:0000313" key="25">
    <source>
        <dbReference type="Proteomes" id="UP000466799"/>
    </source>
</evidence>
<evidence type="ECO:0000256" key="3">
    <source>
        <dbReference type="ARBA" id="ARBA00016961"/>
    </source>
</evidence>
<protein>
    <recommendedName>
        <fullName evidence="3 14">Dihydrolipoyl dehydrogenase</fullName>
        <ecNumber evidence="2 14">1.8.1.4</ecNumber>
    </recommendedName>
</protein>
<name>A0A0F4HE00_LIMFE</name>
<dbReference type="SUPFAM" id="SSF51905">
    <property type="entry name" value="FAD/NAD(P)-binding domain"/>
    <property type="match status" value="1"/>
</dbReference>
<keyword evidence="6 14" id="KW-0560">Oxidoreductase</keyword>
<reference evidence="18 23" key="2">
    <citation type="submission" date="2016-12" db="EMBL/GenBank/DDBJ databases">
        <title>Complete Genome Sequence of Lactobacillus fermentum Strain SNUV175, a Probiotic for Treatment of Bacterial Vaginosis.</title>
        <authorList>
            <person name="Lee S."/>
            <person name="You H.J."/>
            <person name="Kwon B."/>
            <person name="Ko G."/>
        </authorList>
    </citation>
    <scope>NUCLEOTIDE SEQUENCE [LARGE SCALE GENOMIC DNA]</scope>
    <source>
        <strain evidence="18 23">SNUV175</strain>
    </source>
</reference>
<evidence type="ECO:0000256" key="9">
    <source>
        <dbReference type="ARBA" id="ARBA00023284"/>
    </source>
</evidence>
<reference evidence="20 24" key="3">
    <citation type="submission" date="2018-01" db="EMBL/GenBank/DDBJ databases">
        <title>Draft genome sequence of the feruloyl esterase-producing strain Lactobacillus fermentum CRL 1446, isolated from artisanal goat milk cheese.</title>
        <authorList>
            <person name="Abeijon Mukdsi M.C."/>
            <person name="Saavedra L."/>
            <person name="Gauffin Cano M.P."/>
            <person name="Hebert E.M."/>
            <person name="Medina R.B."/>
        </authorList>
    </citation>
    <scope>NUCLEOTIDE SEQUENCE [LARGE SCALE GENOMIC DNA]</scope>
    <source>
        <strain evidence="20 24">CRL 1446</strain>
    </source>
</reference>
<evidence type="ECO:0000256" key="12">
    <source>
        <dbReference type="PIRSR" id="PIRSR000350-3"/>
    </source>
</evidence>
<sequence length="468" mass="49445">MVVGDYAIDLDTIVIGSGPGGYVAAIHAAELGQKVAVIEKENTLGGVCLNVGCIPSKALIQVSENYRTALENEDEGISASDVKLDWAKVQEFRAGVVNKMTNGVSYLFKKNKIDVIHGVAFLKTDHSLRVIDGENAQTYTFKHLIIATGSHPIEIPGFKFGGRVIDSTGVLELKELPKELVIIGGGYIGSELAGAYARFGTHVTILEGTDSILNAYEKDLVKITEKKFKELGVTVITKAMAKEAKDTGDAVEVSYEQDGKVNTIKADYVAVAVGRKPNTKDMGLEQVGIETTDRGLIKVDAQGRTNKEDIFAIGDIVAGAALAHKASYEGKIAAEAIAGQSSVVDYRAMPAVCYVDPEIATTGLTAAQAKEQGLDVKASRFPFSANGRATSKKATDGFVRLVSLKDSGVIVGAQIIGDSASDMISELTLAIESGSTVEDIALTIHPHPSLSEAVMDAADVALGFPTNI</sequence>
<dbReference type="Proteomes" id="UP000236514">
    <property type="component" value="Unassembled WGS sequence"/>
</dbReference>
<dbReference type="EMBL" id="CP050919">
    <property type="protein sequence ID" value="QIX58814.1"/>
    <property type="molecule type" value="Genomic_DNA"/>
</dbReference>
<dbReference type="Gene3D" id="3.50.50.60">
    <property type="entry name" value="FAD/NAD(P)-binding domain"/>
    <property type="match status" value="2"/>
</dbReference>
<dbReference type="EMBL" id="CP017151">
    <property type="protein sequence ID" value="AOR73630.1"/>
    <property type="molecule type" value="Genomic_DNA"/>
</dbReference>
<dbReference type="GO" id="GO:0050660">
    <property type="term" value="F:flavin adenine dinucleotide binding"/>
    <property type="evidence" value="ECO:0007669"/>
    <property type="project" value="InterPro"/>
</dbReference>
<evidence type="ECO:0000259" key="15">
    <source>
        <dbReference type="Pfam" id="PF02852"/>
    </source>
</evidence>
<proteinExistence type="inferred from homology"/>
<gene>
    <name evidence="19" type="primary">lpdA</name>
    <name evidence="21" type="synonym">pdhD</name>
    <name evidence="18" type="ORF">BUW47_09425</name>
    <name evidence="20" type="ORF">C1Y38_04135</name>
    <name evidence="19" type="ORF">GC247_08660</name>
    <name evidence="21" type="ORF">HCY95_01252</name>
    <name evidence="17" type="ORF">LACFE_CDS0150</name>
</gene>
<dbReference type="EMBL" id="POTQ01000006">
    <property type="protein sequence ID" value="PNV58119.1"/>
    <property type="molecule type" value="Genomic_DNA"/>
</dbReference>
<reference evidence="21 26" key="5">
    <citation type="submission" date="2020-04" db="EMBL/GenBank/DDBJ databases">
        <title>Novel strain L. Fermentum HFD1 producer antibacterial peptides.</title>
        <authorList>
            <person name="Ozhegov G.D."/>
            <person name="Pavlova A.S."/>
            <person name="Zhuravleva D.E."/>
            <person name="Gogoleva N.V."/>
            <person name="Shagimardanova E.I."/>
            <person name="Markelova M.I."/>
            <person name="Yarullina D.R."/>
            <person name="Kayumov A.R."/>
        </authorList>
    </citation>
    <scope>NUCLEOTIDE SEQUENCE [LARGE SCALE GENOMIC DNA]</scope>
    <source>
        <strain evidence="21 26">HFD1</strain>
    </source>
</reference>
<dbReference type="InterPro" id="IPR004099">
    <property type="entry name" value="Pyr_nucl-diS_OxRdtase_dimer"/>
</dbReference>
<dbReference type="InterPro" id="IPR050151">
    <property type="entry name" value="Class-I_Pyr_Nuc-Dis_Oxidored"/>
</dbReference>
<dbReference type="InterPro" id="IPR012999">
    <property type="entry name" value="Pyr_OxRdtase_I_AS"/>
</dbReference>
<evidence type="ECO:0000256" key="14">
    <source>
        <dbReference type="RuleBase" id="RU003692"/>
    </source>
</evidence>
<keyword evidence="12" id="KW-0547">Nucleotide-binding</keyword>
<dbReference type="Gene3D" id="3.30.390.30">
    <property type="match status" value="1"/>
</dbReference>
<dbReference type="NCBIfam" id="TIGR01350">
    <property type="entry name" value="lipoamide_DH"/>
    <property type="match status" value="1"/>
</dbReference>
<feature type="domain" description="FAD/NAD(P)-binding" evidence="16">
    <location>
        <begin position="11"/>
        <end position="330"/>
    </location>
</feature>
<evidence type="ECO:0000313" key="21">
    <source>
        <dbReference type="EMBL" id="QIX58814.1"/>
    </source>
</evidence>
<evidence type="ECO:0000256" key="5">
    <source>
        <dbReference type="ARBA" id="ARBA00022827"/>
    </source>
</evidence>
<feature type="binding site" evidence="12">
    <location>
        <begin position="184"/>
        <end position="191"/>
    </location>
    <ligand>
        <name>NAD(+)</name>
        <dbReference type="ChEBI" id="CHEBI:57540"/>
    </ligand>
</feature>
<dbReference type="GO" id="GO:0006103">
    <property type="term" value="P:2-oxoglutarate metabolic process"/>
    <property type="evidence" value="ECO:0007669"/>
    <property type="project" value="TreeGrafter"/>
</dbReference>
<dbReference type="RefSeq" id="WP_003683354.1">
    <property type="nucleotide sequence ID" value="NZ_BJLV01000004.1"/>
</dbReference>
<reference evidence="19 25" key="4">
    <citation type="submission" date="2019-10" db="EMBL/GenBank/DDBJ databases">
        <title>Genome Sequencing and assembly of Lactobacillus fermentum I2, a lactic acid bacteria.</title>
        <authorList>
            <person name="Lopes L.S."/>
            <person name="Persinoti G.F."/>
            <person name="Riano-Pachon D.M."/>
            <person name="Labate C.A."/>
        </authorList>
    </citation>
    <scope>NUCLEOTIDE SEQUENCE [LARGE SCALE GENOMIC DNA]</scope>
    <source>
        <strain evidence="19 25">I2</strain>
    </source>
</reference>
<evidence type="ECO:0000256" key="2">
    <source>
        <dbReference type="ARBA" id="ARBA00012608"/>
    </source>
</evidence>
<evidence type="ECO:0000313" key="20">
    <source>
        <dbReference type="EMBL" id="PNV58119.1"/>
    </source>
</evidence>
<reference evidence="17 22" key="1">
    <citation type="submission" date="2016-09" db="EMBL/GenBank/DDBJ databases">
        <title>Genome Sequence of the Lactobacillus fermentum strain NCC2970 (CNCM I-5068).</title>
        <authorList>
            <person name="Barretto C."/>
            <person name="Ngom-Bru C."/>
            <person name="Genevaz A."/>
            <person name="Fournier C."/>
            <person name="Moine D."/>
            <person name="Kassam M."/>
            <person name="Iltis A."/>
            <person name="Sagory-Zalkind P."/>
            <person name="Faucherand G."/>
            <person name="Descombes P."/>
            <person name="Duboux S."/>
        </authorList>
    </citation>
    <scope>NUCLEOTIDE SEQUENCE [LARGE SCALE GENOMIC DNA]</scope>
    <source>
        <strain evidence="17 22">NCC2970</strain>
    </source>
</reference>
<dbReference type="Proteomes" id="UP000185427">
    <property type="component" value="Chromosome"/>
</dbReference>
<dbReference type="OMA" id="CAQLGMK"/>
<evidence type="ECO:0000256" key="1">
    <source>
        <dbReference type="ARBA" id="ARBA00007532"/>
    </source>
</evidence>
<dbReference type="InterPro" id="IPR006258">
    <property type="entry name" value="Lipoamide_DH"/>
</dbReference>
<dbReference type="PANTHER" id="PTHR22912">
    <property type="entry name" value="DISULFIDE OXIDOREDUCTASE"/>
    <property type="match status" value="1"/>
</dbReference>
<comment type="cofactor">
    <cofactor evidence="12 14">
        <name>FAD</name>
        <dbReference type="ChEBI" id="CHEBI:57692"/>
    </cofactor>
    <text evidence="12 14">Binds 1 FAD per subunit.</text>
</comment>
<dbReference type="PANTHER" id="PTHR22912:SF160">
    <property type="entry name" value="DIHYDROLIPOYL DEHYDROGENASE"/>
    <property type="match status" value="1"/>
</dbReference>
<keyword evidence="4 14" id="KW-0285">Flavoprotein</keyword>
<evidence type="ECO:0000313" key="22">
    <source>
        <dbReference type="Proteomes" id="UP000094714"/>
    </source>
</evidence>
<dbReference type="OrthoDB" id="9800167at2"/>
<feature type="disulfide bond" description="Redox-active" evidence="13">
    <location>
        <begin position="48"/>
        <end position="53"/>
    </location>
</feature>
<evidence type="ECO:0000313" key="24">
    <source>
        <dbReference type="Proteomes" id="UP000236514"/>
    </source>
</evidence>
<dbReference type="PRINTS" id="PR00411">
    <property type="entry name" value="PNDRDTASEI"/>
</dbReference>
<dbReference type="Proteomes" id="UP000094714">
    <property type="component" value="Chromosome"/>
</dbReference>
<dbReference type="EMBL" id="CP019030">
    <property type="protein sequence ID" value="APU46611.1"/>
    <property type="molecule type" value="Genomic_DNA"/>
</dbReference>
<feature type="binding site" evidence="12">
    <location>
        <position position="207"/>
    </location>
    <ligand>
        <name>NAD(+)</name>
        <dbReference type="ChEBI" id="CHEBI:57540"/>
    </ligand>
</feature>
<comment type="similarity">
    <text evidence="1 14">Belongs to the class-I pyridine nucleotide-disulfide oxidoreductase family.</text>
</comment>
<dbReference type="InterPro" id="IPR023753">
    <property type="entry name" value="FAD/NAD-binding_dom"/>
</dbReference>
<keyword evidence="5 12" id="KW-0274">FAD</keyword>
<organism evidence="17 22">
    <name type="scientific">Limosilactobacillus fermentum</name>
    <name type="common">Lactobacillus fermentum</name>
    <dbReference type="NCBI Taxonomy" id="1613"/>
    <lineage>
        <taxon>Bacteria</taxon>
        <taxon>Bacillati</taxon>
        <taxon>Bacillota</taxon>
        <taxon>Bacilli</taxon>
        <taxon>Lactobacillales</taxon>
        <taxon>Lactobacillaceae</taxon>
        <taxon>Limosilactobacillus</taxon>
    </lineage>
</organism>
<dbReference type="PROSITE" id="PS00076">
    <property type="entry name" value="PYRIDINE_REDOX_1"/>
    <property type="match status" value="1"/>
</dbReference>
<keyword evidence="9 14" id="KW-0676">Redox-active center</keyword>
<feature type="binding site" evidence="12">
    <location>
        <begin position="148"/>
        <end position="150"/>
    </location>
    <ligand>
        <name>FAD</name>
        <dbReference type="ChEBI" id="CHEBI:57692"/>
    </ligand>
</feature>
<feature type="binding site" evidence="12">
    <location>
        <position position="57"/>
    </location>
    <ligand>
        <name>FAD</name>
        <dbReference type="ChEBI" id="CHEBI:57692"/>
    </ligand>
</feature>
<evidence type="ECO:0000256" key="11">
    <source>
        <dbReference type="PIRSR" id="PIRSR000350-2"/>
    </source>
</evidence>
<evidence type="ECO:0000256" key="4">
    <source>
        <dbReference type="ARBA" id="ARBA00022630"/>
    </source>
</evidence>
<evidence type="ECO:0000313" key="17">
    <source>
        <dbReference type="EMBL" id="AOR73630.1"/>
    </source>
</evidence>
<dbReference type="AlphaFoldDB" id="A0A0F4HE00"/>
<dbReference type="InterPro" id="IPR036188">
    <property type="entry name" value="FAD/NAD-bd_sf"/>
</dbReference>
<feature type="binding site" evidence="12">
    <location>
        <position position="274"/>
    </location>
    <ligand>
        <name>NAD(+)</name>
        <dbReference type="ChEBI" id="CHEBI:57540"/>
    </ligand>
</feature>
<evidence type="ECO:0000256" key="10">
    <source>
        <dbReference type="ARBA" id="ARBA00049187"/>
    </source>
</evidence>
<dbReference type="FunFam" id="3.30.390.30:FF:000001">
    <property type="entry name" value="Dihydrolipoyl dehydrogenase"/>
    <property type="match status" value="1"/>
</dbReference>
<accession>A0A0F4HE00</accession>
<dbReference type="InterPro" id="IPR001100">
    <property type="entry name" value="Pyr_nuc-diS_OxRdtase"/>
</dbReference>
<evidence type="ECO:0000256" key="8">
    <source>
        <dbReference type="ARBA" id="ARBA00023157"/>
    </source>
</evidence>
<feature type="active site" description="Proton acceptor" evidence="11">
    <location>
        <position position="447"/>
    </location>
</feature>
<dbReference type="Proteomes" id="UP000503169">
    <property type="component" value="Chromosome"/>
</dbReference>
<dbReference type="EMBL" id="WHJL01000117">
    <property type="protein sequence ID" value="MPQ35927.1"/>
    <property type="molecule type" value="Genomic_DNA"/>
</dbReference>
<dbReference type="Proteomes" id="UP000466799">
    <property type="component" value="Unassembled WGS sequence"/>
</dbReference>
<comment type="catalytic activity">
    <reaction evidence="10 14">
        <text>N(6)-[(R)-dihydrolipoyl]-L-lysyl-[protein] + NAD(+) = N(6)-[(R)-lipoyl]-L-lysyl-[protein] + NADH + H(+)</text>
        <dbReference type="Rhea" id="RHEA:15045"/>
        <dbReference type="Rhea" id="RHEA-COMP:10474"/>
        <dbReference type="Rhea" id="RHEA-COMP:10475"/>
        <dbReference type="ChEBI" id="CHEBI:15378"/>
        <dbReference type="ChEBI" id="CHEBI:57540"/>
        <dbReference type="ChEBI" id="CHEBI:57945"/>
        <dbReference type="ChEBI" id="CHEBI:83099"/>
        <dbReference type="ChEBI" id="CHEBI:83100"/>
        <dbReference type="EC" id="1.8.1.4"/>
    </reaction>
</comment>
<evidence type="ECO:0000313" key="19">
    <source>
        <dbReference type="EMBL" id="MPQ35927.1"/>
    </source>
</evidence>
<dbReference type="PIRSF" id="PIRSF000350">
    <property type="entry name" value="Mercury_reductase_MerA"/>
    <property type="match status" value="1"/>
</dbReference>
<dbReference type="Pfam" id="PF07992">
    <property type="entry name" value="Pyr_redox_2"/>
    <property type="match status" value="1"/>
</dbReference>
<evidence type="ECO:0000256" key="13">
    <source>
        <dbReference type="PIRSR" id="PIRSR000350-4"/>
    </source>
</evidence>
<dbReference type="EC" id="1.8.1.4" evidence="2 14"/>
<keyword evidence="7 12" id="KW-0520">NAD</keyword>
<evidence type="ECO:0000313" key="23">
    <source>
        <dbReference type="Proteomes" id="UP000185427"/>
    </source>
</evidence>
<feature type="domain" description="Pyridine nucleotide-disulphide oxidoreductase dimerisation" evidence="15">
    <location>
        <begin position="349"/>
        <end position="457"/>
    </location>
</feature>
<evidence type="ECO:0000313" key="18">
    <source>
        <dbReference type="EMBL" id="APU46611.1"/>
    </source>
</evidence>
<keyword evidence="8" id="KW-1015">Disulfide bond</keyword>
<evidence type="ECO:0000256" key="7">
    <source>
        <dbReference type="ARBA" id="ARBA00023027"/>
    </source>
</evidence>
<comment type="miscellaneous">
    <text evidence="14">The active site is a redox-active disulfide bond.</text>
</comment>
<dbReference type="Pfam" id="PF02852">
    <property type="entry name" value="Pyr_redox_dim"/>
    <property type="match status" value="1"/>
</dbReference>
<evidence type="ECO:0000259" key="16">
    <source>
        <dbReference type="Pfam" id="PF07992"/>
    </source>
</evidence>
<dbReference type="InterPro" id="IPR016156">
    <property type="entry name" value="FAD/NAD-linked_Rdtase_dimer_sf"/>
</dbReference>
<feature type="binding site" evidence="12">
    <location>
        <position position="315"/>
    </location>
    <ligand>
        <name>FAD</name>
        <dbReference type="ChEBI" id="CHEBI:57692"/>
    </ligand>
</feature>
<dbReference type="PRINTS" id="PR00368">
    <property type="entry name" value="FADPNR"/>
</dbReference>
<evidence type="ECO:0000313" key="26">
    <source>
        <dbReference type="Proteomes" id="UP000503169"/>
    </source>
</evidence>
<evidence type="ECO:0000256" key="6">
    <source>
        <dbReference type="ARBA" id="ARBA00023002"/>
    </source>
</evidence>
<dbReference type="SUPFAM" id="SSF55424">
    <property type="entry name" value="FAD/NAD-linked reductases, dimerisation (C-terminal) domain"/>
    <property type="match status" value="1"/>
</dbReference>
<dbReference type="GO" id="GO:0004148">
    <property type="term" value="F:dihydrolipoyl dehydrogenase (NADH) activity"/>
    <property type="evidence" value="ECO:0007669"/>
    <property type="project" value="UniProtKB-EC"/>
</dbReference>